<evidence type="ECO:0000313" key="1">
    <source>
        <dbReference type="EMBL" id="RFZ83129.1"/>
    </source>
</evidence>
<organism evidence="1 2">
    <name type="scientific">Mucilaginibacter terrenus</name>
    <dbReference type="NCBI Taxonomy" id="2482727"/>
    <lineage>
        <taxon>Bacteria</taxon>
        <taxon>Pseudomonadati</taxon>
        <taxon>Bacteroidota</taxon>
        <taxon>Sphingobacteriia</taxon>
        <taxon>Sphingobacteriales</taxon>
        <taxon>Sphingobacteriaceae</taxon>
        <taxon>Mucilaginibacter</taxon>
    </lineage>
</organism>
<accession>A0A3E2NQ53</accession>
<gene>
    <name evidence="1" type="ORF">DYU05_13355</name>
</gene>
<reference evidence="1 2" key="1">
    <citation type="submission" date="2018-08" db="EMBL/GenBank/DDBJ databases">
        <title>Mucilaginibacter terrae sp. nov., isolated from manganese diggings.</title>
        <authorList>
            <person name="Huang Y."/>
            <person name="Zhou Z."/>
        </authorList>
    </citation>
    <scope>NUCLEOTIDE SEQUENCE [LARGE SCALE GENOMIC DNA]</scope>
    <source>
        <strain evidence="1 2">ZH6</strain>
    </source>
</reference>
<sequence length="198" mass="22541">MLSADQEQDVITRPYMKNIKRLLFSSFMLMSFITLGQNNNNHLSNRVDLAVDKSFRKSYPDSLLGVFSNAVYAVVYNPSFWKNNLTQTITFIKVDINKKGVVQGINFSDSADTTFVNEYARKLDFNTLVPTLNKYAKAMSYKNLSLLLPLTYIPQQRGKRAIDPDALNRVMRFNNKYFSGKAILLEPLSMGVLAWGNS</sequence>
<dbReference type="Proteomes" id="UP000260823">
    <property type="component" value="Unassembled WGS sequence"/>
</dbReference>
<keyword evidence="2" id="KW-1185">Reference proteome</keyword>
<evidence type="ECO:0000313" key="2">
    <source>
        <dbReference type="Proteomes" id="UP000260823"/>
    </source>
</evidence>
<comment type="caution">
    <text evidence="1">The sequence shown here is derived from an EMBL/GenBank/DDBJ whole genome shotgun (WGS) entry which is preliminary data.</text>
</comment>
<proteinExistence type="predicted"/>
<protein>
    <submittedName>
        <fullName evidence="1">Uncharacterized protein</fullName>
    </submittedName>
</protein>
<name>A0A3E2NQ53_9SPHI</name>
<dbReference type="AlphaFoldDB" id="A0A3E2NQ53"/>
<dbReference type="EMBL" id="QWDE01000002">
    <property type="protein sequence ID" value="RFZ83129.1"/>
    <property type="molecule type" value="Genomic_DNA"/>
</dbReference>